<evidence type="ECO:0000256" key="3">
    <source>
        <dbReference type="ARBA" id="ARBA00022793"/>
    </source>
</evidence>
<keyword evidence="5" id="KW-0456">Lyase</keyword>
<dbReference type="InterPro" id="IPR015421">
    <property type="entry name" value="PyrdxlP-dep_Trfase_major"/>
</dbReference>
<dbReference type="PANTHER" id="PTHR43277">
    <property type="entry name" value="ARGININE DECARBOXYLASE"/>
    <property type="match status" value="1"/>
</dbReference>
<dbReference type="Proteomes" id="UP000005561">
    <property type="component" value="Unassembled WGS sequence"/>
</dbReference>
<evidence type="ECO:0000256" key="5">
    <source>
        <dbReference type="ARBA" id="ARBA00023239"/>
    </source>
</evidence>
<keyword evidence="10" id="KW-1185">Reference proteome</keyword>
<dbReference type="SUPFAM" id="SSF55904">
    <property type="entry name" value="Ornithine decarboxylase C-terminal domain"/>
    <property type="match status" value="1"/>
</dbReference>
<dbReference type="GO" id="GO:0016831">
    <property type="term" value="F:carboxy-lyase activity"/>
    <property type="evidence" value="ECO:0007669"/>
    <property type="project" value="UniProtKB-KW"/>
</dbReference>
<dbReference type="Pfam" id="PF01276">
    <property type="entry name" value="OKR_DC_1"/>
    <property type="match status" value="1"/>
</dbReference>
<dbReference type="InterPro" id="IPR015424">
    <property type="entry name" value="PyrdxlP-dep_Trfase"/>
</dbReference>
<evidence type="ECO:0000259" key="7">
    <source>
        <dbReference type="Pfam" id="PF01276"/>
    </source>
</evidence>
<dbReference type="Gene3D" id="3.90.105.10">
    <property type="entry name" value="Molybdopterin biosynthesis moea protein, domain 2"/>
    <property type="match status" value="1"/>
</dbReference>
<comment type="similarity">
    <text evidence="2">Belongs to the Orn/Lys/Arg decarboxylase class-I family.</text>
</comment>
<dbReference type="Pfam" id="PF03711">
    <property type="entry name" value="OKR_DC_1_C"/>
    <property type="match status" value="1"/>
</dbReference>
<evidence type="ECO:0000256" key="1">
    <source>
        <dbReference type="ARBA" id="ARBA00001933"/>
    </source>
</evidence>
<accession>C6LI96</accession>
<dbReference type="InterPro" id="IPR000310">
    <property type="entry name" value="Orn/Lys/Arg_deCO2ase_major_dom"/>
</dbReference>
<keyword evidence="3" id="KW-0210">Decarboxylase</keyword>
<evidence type="ECO:0000256" key="6">
    <source>
        <dbReference type="SAM" id="MobiDB-lite"/>
    </source>
</evidence>
<evidence type="ECO:0000313" key="10">
    <source>
        <dbReference type="Proteomes" id="UP000005561"/>
    </source>
</evidence>
<keyword evidence="4" id="KW-0663">Pyridoxal phosphate</keyword>
<dbReference type="EMBL" id="ACCL02000016">
    <property type="protein sequence ID" value="EET59751.1"/>
    <property type="molecule type" value="Genomic_DNA"/>
</dbReference>
<evidence type="ECO:0000256" key="4">
    <source>
        <dbReference type="ARBA" id="ARBA00022898"/>
    </source>
</evidence>
<dbReference type="RefSeq" id="WP_006863144.1">
    <property type="nucleotide sequence ID" value="NZ_ACCL02000016.1"/>
</dbReference>
<name>C6LI96_9FIRM</name>
<comment type="caution">
    <text evidence="9">The sequence shown here is derived from an EMBL/GenBank/DDBJ whole genome shotgun (WGS) entry which is preliminary data.</text>
</comment>
<feature type="domain" description="Orn/Lys/Arg decarboxylase C-terminal" evidence="8">
    <location>
        <begin position="465"/>
        <end position="519"/>
    </location>
</feature>
<sequence>MLETILKGTGVTPEEYEKMERLYEKLKEYGSSDAYPFHMPGHKRRLGMPEEILDIDITEIEGFDNLHHAEGILKEAQQRVARLYGSGETFYLVNGSTAGILAAISACTTYGGTILMARNCHKAAYHAAELRGLRTLYLYPHDAGEAEREFPESAIGMADRKPGRRSPVSGGSICPEDVCRALEQDRDIQAVFITSPTYEGIVSDVQRIAEVTHSFGIPLIVDEAHGAHFGFHPYFPENSVKLGADIVIHSLHKTLPSMTQTALLHRNGALVESGRVKKYLGIYQTSSPSYVLMASMDACISLLEKEADTLFADYARRLEKFALETEQLRHIHLYRAPGKRASAAFSETDGKKSEKNGGSLSEKNRFPVQDPSKLVLWAEGKSGKWLSGQLRERFHLELEMEAGGYAIALTSLADTQEGFDRLAAALRELDGSEVFEENAANACGEKTAVPRCRQIMTIAEADACGQERMPLADSVGRISAEYIYLYPPGIPLIVPGEEISRALIQYLSYCQAAGLSLQGLSDYAGETVLCVRQ</sequence>
<evidence type="ECO:0000259" key="8">
    <source>
        <dbReference type="Pfam" id="PF03711"/>
    </source>
</evidence>
<dbReference type="eggNOG" id="COG1982">
    <property type="taxonomic scope" value="Bacteria"/>
</dbReference>
<protein>
    <submittedName>
        <fullName evidence="9">Orn/Lys/Arg decarboxylase, major domain protein</fullName>
    </submittedName>
</protein>
<organism evidence="9 10">
    <name type="scientific">Marvinbryantia formatexigens DSM 14469</name>
    <dbReference type="NCBI Taxonomy" id="478749"/>
    <lineage>
        <taxon>Bacteria</taxon>
        <taxon>Bacillati</taxon>
        <taxon>Bacillota</taxon>
        <taxon>Clostridia</taxon>
        <taxon>Lachnospirales</taxon>
        <taxon>Lachnospiraceae</taxon>
        <taxon>Marvinbryantia</taxon>
    </lineage>
</organism>
<feature type="domain" description="Orn/Lys/Arg decarboxylases family 1 pyridoxal-P attachment site" evidence="7">
    <location>
        <begin position="22"/>
        <end position="332"/>
    </location>
</feature>
<dbReference type="Gene3D" id="3.40.640.10">
    <property type="entry name" value="Type I PLP-dependent aspartate aminotransferase-like (Major domain)"/>
    <property type="match status" value="1"/>
</dbReference>
<dbReference type="InterPro" id="IPR008286">
    <property type="entry name" value="Prn/Lys/Arg_de-COase_C"/>
</dbReference>
<proteinExistence type="inferred from homology"/>
<gene>
    <name evidence="9" type="ORF">BRYFOR_08367</name>
</gene>
<dbReference type="InterPro" id="IPR036633">
    <property type="entry name" value="Prn/Lys/Arg_de-COase_C_sf"/>
</dbReference>
<evidence type="ECO:0000256" key="2">
    <source>
        <dbReference type="ARBA" id="ARBA00010671"/>
    </source>
</evidence>
<comment type="cofactor">
    <cofactor evidence="1">
        <name>pyridoxal 5'-phosphate</name>
        <dbReference type="ChEBI" id="CHEBI:597326"/>
    </cofactor>
</comment>
<feature type="region of interest" description="Disordered" evidence="6">
    <location>
        <begin position="344"/>
        <end position="364"/>
    </location>
</feature>
<dbReference type="SUPFAM" id="SSF53383">
    <property type="entry name" value="PLP-dependent transferases"/>
    <property type="match status" value="1"/>
</dbReference>
<reference evidence="9" key="1">
    <citation type="submission" date="2009-07" db="EMBL/GenBank/DDBJ databases">
        <authorList>
            <person name="Weinstock G."/>
            <person name="Sodergren E."/>
            <person name="Clifton S."/>
            <person name="Fulton L."/>
            <person name="Fulton B."/>
            <person name="Courtney L."/>
            <person name="Fronick C."/>
            <person name="Harrison M."/>
            <person name="Strong C."/>
            <person name="Farmer C."/>
            <person name="Delahaunty K."/>
            <person name="Markovic C."/>
            <person name="Hall O."/>
            <person name="Minx P."/>
            <person name="Tomlinson C."/>
            <person name="Mitreva M."/>
            <person name="Nelson J."/>
            <person name="Hou S."/>
            <person name="Wollam A."/>
            <person name="Pepin K.H."/>
            <person name="Johnson M."/>
            <person name="Bhonagiri V."/>
            <person name="Nash W.E."/>
            <person name="Warren W."/>
            <person name="Chinwalla A."/>
            <person name="Mardis E.R."/>
            <person name="Wilson R.K."/>
        </authorList>
    </citation>
    <scope>NUCLEOTIDE SEQUENCE [LARGE SCALE GENOMIC DNA]</scope>
    <source>
        <strain evidence="9">DSM 14469</strain>
    </source>
</reference>
<dbReference type="InterPro" id="IPR052357">
    <property type="entry name" value="Orn_Lys_Arg_decarboxylase-I"/>
</dbReference>
<evidence type="ECO:0000313" key="9">
    <source>
        <dbReference type="EMBL" id="EET59751.1"/>
    </source>
</evidence>
<dbReference type="PANTHER" id="PTHR43277:SF4">
    <property type="entry name" value="ARGININE DECARBOXYLASE"/>
    <property type="match status" value="1"/>
</dbReference>
<dbReference type="AlphaFoldDB" id="C6LI96"/>
<dbReference type="STRING" id="168384.SAMN05660368_02651"/>